<gene>
    <name evidence="1" type="ORF">NZ47_08025</name>
</gene>
<evidence type="ECO:0000313" key="2">
    <source>
        <dbReference type="Proteomes" id="UP000030993"/>
    </source>
</evidence>
<comment type="caution">
    <text evidence="1">The sequence shown here is derived from an EMBL/GenBank/DDBJ whole genome shotgun (WGS) entry which is preliminary data.</text>
</comment>
<reference evidence="1 2" key="1">
    <citation type="journal article" date="2013" name="PLoS ONE">
        <title>Identification and characterization of three novel lipases belonging to families II and V from Anaerovibrio lipolyticus 5ST.</title>
        <authorList>
            <person name="Prive F."/>
            <person name="Kaderbhai N.N."/>
            <person name="Girdwood S."/>
            <person name="Worgan H.J."/>
            <person name="Pinloche E."/>
            <person name="Scollan N.D."/>
            <person name="Huws S.A."/>
            <person name="Newbold C.J."/>
        </authorList>
    </citation>
    <scope>NUCLEOTIDE SEQUENCE [LARGE SCALE GENOMIC DNA]</scope>
    <source>
        <strain evidence="1 2">5S</strain>
    </source>
</reference>
<dbReference type="AlphaFoldDB" id="A0A0B2K155"/>
<accession>A0A0B2K155</accession>
<organism evidence="1 2">
    <name type="scientific">Anaerovibrio lipolyticus</name>
    <dbReference type="NCBI Taxonomy" id="82374"/>
    <lineage>
        <taxon>Bacteria</taxon>
        <taxon>Bacillati</taxon>
        <taxon>Bacillota</taxon>
        <taxon>Negativicutes</taxon>
        <taxon>Selenomonadales</taxon>
        <taxon>Selenomonadaceae</taxon>
        <taxon>Anaerovibrio</taxon>
    </lineage>
</organism>
<protein>
    <submittedName>
        <fullName evidence="1">Uncharacterized protein</fullName>
    </submittedName>
</protein>
<sequence length="98" mass="11503">MAIIKVTQKDLDLIRVEAEDVTTLDDKYFLMEKLHKYIEVLDAQVDALDYDNSVSAKEREKLLSLQRYSQEIRQFIMGRPIGPRRFGLFVEYPEGYEG</sequence>
<dbReference type="STRING" id="82374.NZ47_08025"/>
<keyword evidence="2" id="KW-1185">Reference proteome</keyword>
<dbReference type="EMBL" id="JSCE01000164">
    <property type="protein sequence ID" value="KHM51897.1"/>
    <property type="molecule type" value="Genomic_DNA"/>
</dbReference>
<evidence type="ECO:0000313" key="1">
    <source>
        <dbReference type="EMBL" id="KHM51897.1"/>
    </source>
</evidence>
<dbReference type="Proteomes" id="UP000030993">
    <property type="component" value="Unassembled WGS sequence"/>
</dbReference>
<proteinExistence type="predicted"/>
<name>A0A0B2K155_9FIRM</name>
<dbReference type="RefSeq" id="WP_039208946.1">
    <property type="nucleotide sequence ID" value="NZ_JSCE01000164.1"/>
</dbReference>